<dbReference type="EMBL" id="JAUTXU010000021">
    <property type="protein sequence ID" value="KAK3720634.1"/>
    <property type="molecule type" value="Genomic_DNA"/>
</dbReference>
<name>A0ACC3NPS8_9PEZI</name>
<dbReference type="Proteomes" id="UP001281147">
    <property type="component" value="Unassembled WGS sequence"/>
</dbReference>
<evidence type="ECO:0000313" key="1">
    <source>
        <dbReference type="EMBL" id="KAK3720634.1"/>
    </source>
</evidence>
<accession>A0ACC3NPS8</accession>
<comment type="caution">
    <text evidence="1">The sequence shown here is derived from an EMBL/GenBank/DDBJ whole genome shotgun (WGS) entry which is preliminary data.</text>
</comment>
<evidence type="ECO:0000313" key="2">
    <source>
        <dbReference type="Proteomes" id="UP001281147"/>
    </source>
</evidence>
<reference evidence="1" key="1">
    <citation type="submission" date="2023-07" db="EMBL/GenBank/DDBJ databases">
        <title>Black Yeasts Isolated from many extreme environments.</title>
        <authorList>
            <person name="Coleine C."/>
            <person name="Stajich J.E."/>
            <person name="Selbmann L."/>
        </authorList>
    </citation>
    <scope>NUCLEOTIDE SEQUENCE</scope>
    <source>
        <strain evidence="1">CCFEE 5714</strain>
    </source>
</reference>
<gene>
    <name evidence="1" type="ORF">LTR37_003683</name>
</gene>
<sequence>MAGNELFKPKNVAAWALKEKQRPLVVSKADYTSPPKNHVTLKVIDVAVNPIDWIMQDEAVFSIDYPNVFGLDVAGEVIEVGDNVDEFRVGQRVIAHCAGYGEPSQGASQKYTVVQQDRIAELPYEIPTAVGVVLPLGISTAAAGLYQKDFLNLPLPTTDPESLDRSVLIWGGSSSVGSCCIQLAVASGAEVITTASPSNFEYCRKLGASQCFDYHDDDVEDQIVKALEGKTVVGAYHAVGADGAVQSCARIVDRTKGKAIVVTVRGVPDKGIPDSVRAKAIGSSAIFENDVGPYIWRKFLPKALDEKKIVPQPEPLIVGEELRSVQAGLDKQKKGVQLRERVAWAYVTIYNEHTLVYDPAHDGRVDSEWPSEGKVYRRI</sequence>
<organism evidence="1 2">
    <name type="scientific">Vermiconidia calcicola</name>
    <dbReference type="NCBI Taxonomy" id="1690605"/>
    <lineage>
        <taxon>Eukaryota</taxon>
        <taxon>Fungi</taxon>
        <taxon>Dikarya</taxon>
        <taxon>Ascomycota</taxon>
        <taxon>Pezizomycotina</taxon>
        <taxon>Dothideomycetes</taxon>
        <taxon>Dothideomycetidae</taxon>
        <taxon>Mycosphaerellales</taxon>
        <taxon>Extremaceae</taxon>
        <taxon>Vermiconidia</taxon>
    </lineage>
</organism>
<proteinExistence type="predicted"/>
<keyword evidence="2" id="KW-1185">Reference proteome</keyword>
<protein>
    <submittedName>
        <fullName evidence="1">Uncharacterized protein</fullName>
    </submittedName>
</protein>